<dbReference type="PANTHER" id="PTHR12110">
    <property type="entry name" value="HYDROXYPYRUVATE ISOMERASE"/>
    <property type="match status" value="1"/>
</dbReference>
<dbReference type="GO" id="GO:0016853">
    <property type="term" value="F:isomerase activity"/>
    <property type="evidence" value="ECO:0007669"/>
    <property type="project" value="UniProtKB-KW"/>
</dbReference>
<dbReference type="KEGG" id="gms:SOIL9_73320"/>
<accession>A0A6P2DIT9</accession>
<dbReference type="InterPro" id="IPR050312">
    <property type="entry name" value="IolE/XylAMocC-like"/>
</dbReference>
<dbReference type="PANTHER" id="PTHR12110:SF52">
    <property type="entry name" value="XYLOSE ISOMERASE"/>
    <property type="match status" value="1"/>
</dbReference>
<evidence type="ECO:0000259" key="1">
    <source>
        <dbReference type="Pfam" id="PF01261"/>
    </source>
</evidence>
<dbReference type="AlphaFoldDB" id="A0A6P2DIT9"/>
<keyword evidence="2" id="KW-0413">Isomerase</keyword>
<dbReference type="InterPro" id="IPR013022">
    <property type="entry name" value="Xyl_isomerase-like_TIM-brl"/>
</dbReference>
<dbReference type="Proteomes" id="UP000464178">
    <property type="component" value="Chromosome"/>
</dbReference>
<gene>
    <name evidence="2" type="ORF">SOIL9_73320</name>
</gene>
<dbReference type="Pfam" id="PF01261">
    <property type="entry name" value="AP_endonuc_2"/>
    <property type="match status" value="1"/>
</dbReference>
<feature type="domain" description="Xylose isomerase-like TIM barrel" evidence="1">
    <location>
        <begin position="23"/>
        <end position="275"/>
    </location>
</feature>
<dbReference type="SUPFAM" id="SSF51658">
    <property type="entry name" value="Xylose isomerase-like"/>
    <property type="match status" value="1"/>
</dbReference>
<dbReference type="RefSeq" id="WP_232069930.1">
    <property type="nucleotide sequence ID" value="NZ_LR593886.1"/>
</dbReference>
<reference evidence="2 3" key="1">
    <citation type="submission" date="2019-05" db="EMBL/GenBank/DDBJ databases">
        <authorList>
            <consortium name="Science for Life Laboratories"/>
        </authorList>
    </citation>
    <scope>NUCLEOTIDE SEQUENCE [LARGE SCALE GENOMIC DNA]</scope>
    <source>
        <strain evidence="2">Soil9</strain>
    </source>
</reference>
<evidence type="ECO:0000313" key="2">
    <source>
        <dbReference type="EMBL" id="VTS02990.1"/>
    </source>
</evidence>
<name>A0A6P2DIT9_9BACT</name>
<evidence type="ECO:0000313" key="3">
    <source>
        <dbReference type="Proteomes" id="UP000464178"/>
    </source>
</evidence>
<proteinExistence type="predicted"/>
<dbReference type="EMBL" id="LR593886">
    <property type="protein sequence ID" value="VTS02990.1"/>
    <property type="molecule type" value="Genomic_DNA"/>
</dbReference>
<dbReference type="Gene3D" id="3.20.20.150">
    <property type="entry name" value="Divalent-metal-dependent TIM barrel enzymes"/>
    <property type="match status" value="1"/>
</dbReference>
<keyword evidence="3" id="KW-1185">Reference proteome</keyword>
<dbReference type="InterPro" id="IPR036237">
    <property type="entry name" value="Xyl_isomerase-like_sf"/>
</dbReference>
<protein>
    <recommendedName>
        <fullName evidence="1">Xylose isomerase-like TIM barrel domain-containing protein</fullName>
    </recommendedName>
</protein>
<organism evidence="2 3">
    <name type="scientific">Gemmata massiliana</name>
    <dbReference type="NCBI Taxonomy" id="1210884"/>
    <lineage>
        <taxon>Bacteria</taxon>
        <taxon>Pseudomonadati</taxon>
        <taxon>Planctomycetota</taxon>
        <taxon>Planctomycetia</taxon>
        <taxon>Gemmatales</taxon>
        <taxon>Gemmataceae</taxon>
        <taxon>Gemmata</taxon>
    </lineage>
</organism>
<sequence>MRSVFLGYNTNGFAHHRLDDAIAILAELGYGGVALTPDVNHLDPEQANYAGRLALLRKDLLRYKLQPVIETGARFLLDSRRKHQPTLISPTPDERETRFDFLCECVQLAHELRAECVSYWSGTAIDGAAPSVLMDRLVEECKRLADVAAEKNVRLAFEPEPGMFIDTMDKFADLRARVNHPAFGLTIDIGHLVHNGELPVSKFLTDWKHVLWNIHIEDMRRRVHDHLMFGEGEVDFVDVFAGLRAANYTGGVFVELSRHSFDAVNTARKAKTFLDQHFGKSLR</sequence>